<evidence type="ECO:0000256" key="1">
    <source>
        <dbReference type="SAM" id="Coils"/>
    </source>
</evidence>
<sequence length="191" mass="22065">MNKVQQKYQNKKIAIQTSKIAAQQKEIAAQQKEIETQKQKIAQLHGEIRNLNVDKGVKVDKEVVEKILLKNPEIVIQSIAEYRFQEEQNFSNNDKKVIHNNYEQLYQNTQDPYIGNKNGTQLMVEFIDYNCDSCKRFSKTAQKLVANNPNLKIIIKEFPVFGETSGSSYGAKIANALYLKYPQNIMIFINF</sequence>
<reference evidence="3 4" key="1">
    <citation type="journal article" date="2016" name="Int. J. Syst. Evol. Microbiol.">
        <title>Paraphotobacterium marinum gen. nov., sp. nov., a member of the family Vibrionaceae, isolated from surface seawater.</title>
        <authorList>
            <person name="Huang Z."/>
            <person name="Dong C."/>
            <person name="Shao Z."/>
        </authorList>
    </citation>
    <scope>NUCLEOTIDE SEQUENCE [LARGE SCALE GENOMIC DNA]</scope>
    <source>
        <strain evidence="3 4">NSCS20N07D</strain>
    </source>
</reference>
<dbReference type="KEGG" id="pmai:CF386_09205"/>
<dbReference type="InterPro" id="IPR036249">
    <property type="entry name" value="Thioredoxin-like_sf"/>
</dbReference>
<dbReference type="OrthoDB" id="9780340at2"/>
<dbReference type="Gene3D" id="3.40.30.10">
    <property type="entry name" value="Glutaredoxin"/>
    <property type="match status" value="1"/>
</dbReference>
<name>A0A220VFP7_9GAMM</name>
<proteinExistence type="predicted"/>
<dbReference type="InterPro" id="IPR012336">
    <property type="entry name" value="Thioredoxin-like_fold"/>
</dbReference>
<feature type="coiled-coil region" evidence="1">
    <location>
        <begin position="13"/>
        <end position="54"/>
    </location>
</feature>
<gene>
    <name evidence="3" type="ORF">CF386_09205</name>
</gene>
<dbReference type="Proteomes" id="UP000242175">
    <property type="component" value="Chromosome small"/>
</dbReference>
<dbReference type="AlphaFoldDB" id="A0A220VFP7"/>
<evidence type="ECO:0000313" key="4">
    <source>
        <dbReference type="Proteomes" id="UP000242175"/>
    </source>
</evidence>
<dbReference type="RefSeq" id="WP_089074146.1">
    <property type="nucleotide sequence ID" value="NZ_CP022356.1"/>
</dbReference>
<evidence type="ECO:0000313" key="3">
    <source>
        <dbReference type="EMBL" id="ASK79238.1"/>
    </source>
</evidence>
<dbReference type="EMBL" id="CP022356">
    <property type="protein sequence ID" value="ASK79238.1"/>
    <property type="molecule type" value="Genomic_DNA"/>
</dbReference>
<protein>
    <recommendedName>
        <fullName evidence="2">Thioredoxin-like fold domain-containing protein</fullName>
    </recommendedName>
</protein>
<dbReference type="Pfam" id="PF13462">
    <property type="entry name" value="Thioredoxin_4"/>
    <property type="match status" value="1"/>
</dbReference>
<keyword evidence="4" id="KW-1185">Reference proteome</keyword>
<feature type="domain" description="Thioredoxin-like fold" evidence="2">
    <location>
        <begin position="108"/>
        <end position="180"/>
    </location>
</feature>
<organism evidence="3 4">
    <name type="scientific">Paraphotobacterium marinum</name>
    <dbReference type="NCBI Taxonomy" id="1755811"/>
    <lineage>
        <taxon>Bacteria</taxon>
        <taxon>Pseudomonadati</taxon>
        <taxon>Pseudomonadota</taxon>
        <taxon>Gammaproteobacteria</taxon>
        <taxon>Vibrionales</taxon>
        <taxon>Vibrionaceae</taxon>
        <taxon>Paraphotobacterium</taxon>
    </lineage>
</organism>
<keyword evidence="1" id="KW-0175">Coiled coil</keyword>
<dbReference type="SUPFAM" id="SSF52833">
    <property type="entry name" value="Thioredoxin-like"/>
    <property type="match status" value="1"/>
</dbReference>
<evidence type="ECO:0000259" key="2">
    <source>
        <dbReference type="Pfam" id="PF13462"/>
    </source>
</evidence>
<accession>A0A220VFP7</accession>